<dbReference type="GO" id="GO:0019878">
    <property type="term" value="P:lysine biosynthetic process via aminoadipic acid"/>
    <property type="evidence" value="ECO:0007669"/>
    <property type="project" value="TreeGrafter"/>
</dbReference>
<dbReference type="Gene3D" id="3.40.50.720">
    <property type="entry name" value="NAD(P)-binding Rossmann-like Domain"/>
    <property type="match status" value="1"/>
</dbReference>
<dbReference type="SUPFAM" id="SSF55347">
    <property type="entry name" value="Glyceraldehyde-3-phosphate dehydrogenase-like, C-terminal domain"/>
    <property type="match status" value="1"/>
</dbReference>
<dbReference type="EMBL" id="JAASRN010000007">
    <property type="protein sequence ID" value="NIK74818.1"/>
    <property type="molecule type" value="Genomic_DNA"/>
</dbReference>
<dbReference type="GO" id="GO:0005737">
    <property type="term" value="C:cytoplasm"/>
    <property type="evidence" value="ECO:0007669"/>
    <property type="project" value="TreeGrafter"/>
</dbReference>
<evidence type="ECO:0000259" key="3">
    <source>
        <dbReference type="Pfam" id="PF16653"/>
    </source>
</evidence>
<keyword evidence="1" id="KW-0560">Oxidoreductase</keyword>
<comment type="caution">
    <text evidence="4">The sequence shown here is derived from an EMBL/GenBank/DDBJ whole genome shotgun (WGS) entry which is preliminary data.</text>
</comment>
<name>A0A846MSX7_9BACT</name>
<dbReference type="InterPro" id="IPR051168">
    <property type="entry name" value="AASS"/>
</dbReference>
<dbReference type="InterPro" id="IPR005097">
    <property type="entry name" value="Sacchrp_dh_NADP-bd"/>
</dbReference>
<feature type="domain" description="Saccharopine dehydrogenase NADP binding" evidence="2">
    <location>
        <begin position="5"/>
        <end position="122"/>
    </location>
</feature>
<proteinExistence type="predicted"/>
<dbReference type="Pfam" id="PF03435">
    <property type="entry name" value="Sacchrp_dh_NADP"/>
    <property type="match status" value="1"/>
</dbReference>
<evidence type="ECO:0000313" key="4">
    <source>
        <dbReference type="EMBL" id="NIK74818.1"/>
    </source>
</evidence>
<evidence type="ECO:0000313" key="5">
    <source>
        <dbReference type="Proteomes" id="UP000537126"/>
    </source>
</evidence>
<dbReference type="Gene3D" id="3.30.360.10">
    <property type="entry name" value="Dihydrodipicolinate Reductase, domain 2"/>
    <property type="match status" value="1"/>
</dbReference>
<feature type="domain" description="Saccharopine dehydrogenase-like C-terminal" evidence="3">
    <location>
        <begin position="127"/>
        <end position="438"/>
    </location>
</feature>
<dbReference type="InterPro" id="IPR036291">
    <property type="entry name" value="NAD(P)-bd_dom_sf"/>
</dbReference>
<dbReference type="RefSeq" id="WP_166920955.1">
    <property type="nucleotide sequence ID" value="NZ_JAASRN010000007.1"/>
</dbReference>
<dbReference type="Proteomes" id="UP000537126">
    <property type="component" value="Unassembled WGS sequence"/>
</dbReference>
<dbReference type="Pfam" id="PF16653">
    <property type="entry name" value="Sacchrp_dh_C"/>
    <property type="match status" value="1"/>
</dbReference>
<accession>A0A846MSX7</accession>
<dbReference type="InterPro" id="IPR032095">
    <property type="entry name" value="Sacchrp_dh-like_C"/>
</dbReference>
<dbReference type="PANTHER" id="PTHR11133">
    <property type="entry name" value="SACCHAROPINE DEHYDROGENASE"/>
    <property type="match status" value="1"/>
</dbReference>
<organism evidence="4 5">
    <name type="scientific">Thermonema lapsum</name>
    <dbReference type="NCBI Taxonomy" id="28195"/>
    <lineage>
        <taxon>Bacteria</taxon>
        <taxon>Pseudomonadati</taxon>
        <taxon>Bacteroidota</taxon>
        <taxon>Cytophagia</taxon>
        <taxon>Cytophagales</taxon>
        <taxon>Thermonemataceae</taxon>
        <taxon>Thermonema</taxon>
    </lineage>
</organism>
<keyword evidence="5" id="KW-1185">Reference proteome</keyword>
<protein>
    <submittedName>
        <fullName evidence="4">Saccharopine dehydrogenase-like NADP-dependent oxidoreductase</fullName>
    </submittedName>
</protein>
<sequence>MNNKVLLIGAGRSASALIRFLAEKVRTQHWRVTVSDVSKDILDKQLSPYPELQGEALDWHPHKMPEHFLASFDIIISLLPPHMHFHVAELCVKYRKHLITASYISPEMHTLHSAATQAGVLLLNEMGLDPGIDHMSAMQMIDNIRKQGGKLTAFRSSTGGLIAPASDNNPWHYKFTWNPRNVVLAGQGTPAMYREKGDYKYVPYHRLFQRVYPIHIDGYGEFEAYPNRDSLHYMPLYGLQDVETMLRGTIRRRGFCSAWDCLVQLGLTNDALLIDTQNLTWRKLINAFLPYDPQKSVEEKVLHYLNLAEESHEMHCLQWLGLFEDSPVYAPSSRMTPAALLQLLLEQKWALAPGDRDMIVMQHEIEFELDGKRHREISELVVEGEANGITAMAKTVGLPLGIAAELLIEGKVSLRGVQAPLHAELYEPALQRLQAYGICFTHKKETAAL</sequence>
<dbReference type="Gene3D" id="1.10.1870.10">
    <property type="entry name" value="Domain 3, Saccharopine reductase"/>
    <property type="match status" value="1"/>
</dbReference>
<dbReference type="SUPFAM" id="SSF51735">
    <property type="entry name" value="NAD(P)-binding Rossmann-fold domains"/>
    <property type="match status" value="1"/>
</dbReference>
<dbReference type="AlphaFoldDB" id="A0A846MSX7"/>
<dbReference type="PANTHER" id="PTHR11133:SF22">
    <property type="entry name" value="ALPHA-AMINOADIPIC SEMIALDEHYDE SYNTHASE, MITOCHONDRIAL"/>
    <property type="match status" value="1"/>
</dbReference>
<dbReference type="GO" id="GO:0004753">
    <property type="term" value="F:saccharopine dehydrogenase activity"/>
    <property type="evidence" value="ECO:0007669"/>
    <property type="project" value="TreeGrafter"/>
</dbReference>
<reference evidence="4 5" key="1">
    <citation type="submission" date="2020-03" db="EMBL/GenBank/DDBJ databases">
        <title>Genomic Encyclopedia of Type Strains, Phase IV (KMG-IV): sequencing the most valuable type-strain genomes for metagenomic binning, comparative biology and taxonomic classification.</title>
        <authorList>
            <person name="Goeker M."/>
        </authorList>
    </citation>
    <scope>NUCLEOTIDE SEQUENCE [LARGE SCALE GENOMIC DNA]</scope>
    <source>
        <strain evidence="4 5">DSM 5718</strain>
    </source>
</reference>
<evidence type="ECO:0000256" key="1">
    <source>
        <dbReference type="ARBA" id="ARBA00023002"/>
    </source>
</evidence>
<gene>
    <name evidence="4" type="ORF">FHS56_002351</name>
</gene>
<evidence type="ECO:0000259" key="2">
    <source>
        <dbReference type="Pfam" id="PF03435"/>
    </source>
</evidence>